<dbReference type="FunCoup" id="A0A7M7GHI1">
    <property type="interactions" value="289"/>
</dbReference>
<organism evidence="9 10">
    <name type="scientific">Strongylocentrotus purpuratus</name>
    <name type="common">Purple sea urchin</name>
    <dbReference type="NCBI Taxonomy" id="7668"/>
    <lineage>
        <taxon>Eukaryota</taxon>
        <taxon>Metazoa</taxon>
        <taxon>Echinodermata</taxon>
        <taxon>Eleutherozoa</taxon>
        <taxon>Echinozoa</taxon>
        <taxon>Echinoidea</taxon>
        <taxon>Euechinoidea</taxon>
        <taxon>Echinacea</taxon>
        <taxon>Camarodonta</taxon>
        <taxon>Echinidea</taxon>
        <taxon>Strongylocentrotidae</taxon>
        <taxon>Strongylocentrotus</taxon>
    </lineage>
</organism>
<dbReference type="GO" id="GO:0008543">
    <property type="term" value="P:fibroblast growth factor receptor signaling pathway"/>
    <property type="evidence" value="ECO:0000318"/>
    <property type="project" value="GO_Central"/>
</dbReference>
<dbReference type="InterPro" id="IPR038543">
    <property type="entry name" value="Churchill_sf"/>
</dbReference>
<dbReference type="PANTHER" id="PTHR31931">
    <property type="entry name" value="PROTEIN CHURCHILL"/>
    <property type="match status" value="1"/>
</dbReference>
<protein>
    <recommendedName>
        <fullName evidence="2">Protein Churchill</fullName>
    </recommendedName>
</protein>
<reference evidence="10" key="1">
    <citation type="submission" date="2015-02" db="EMBL/GenBank/DDBJ databases">
        <title>Genome sequencing for Strongylocentrotus purpuratus.</title>
        <authorList>
            <person name="Murali S."/>
            <person name="Liu Y."/>
            <person name="Vee V."/>
            <person name="English A."/>
            <person name="Wang M."/>
            <person name="Skinner E."/>
            <person name="Han Y."/>
            <person name="Muzny D.M."/>
            <person name="Worley K.C."/>
            <person name="Gibbs R.A."/>
        </authorList>
    </citation>
    <scope>NUCLEOTIDE SEQUENCE</scope>
</reference>
<dbReference type="InterPro" id="IPR009508">
    <property type="entry name" value="Transcrpt_activator_Churchill"/>
</dbReference>
<dbReference type="GeneID" id="100888402"/>
<dbReference type="OMA" id="ASHEYTF"/>
<evidence type="ECO:0000256" key="1">
    <source>
        <dbReference type="ARBA" id="ARBA00009577"/>
    </source>
</evidence>
<dbReference type="Proteomes" id="UP000007110">
    <property type="component" value="Unassembled WGS sequence"/>
</dbReference>
<evidence type="ECO:0000256" key="3">
    <source>
        <dbReference type="ARBA" id="ARBA00022473"/>
    </source>
</evidence>
<dbReference type="CTD" id="91612"/>
<evidence type="ECO:0000256" key="2">
    <source>
        <dbReference type="ARBA" id="ARBA00021000"/>
    </source>
</evidence>
<dbReference type="Pfam" id="PF06573">
    <property type="entry name" value="Churchill"/>
    <property type="match status" value="1"/>
</dbReference>
<evidence type="ECO:0000256" key="8">
    <source>
        <dbReference type="ARBA" id="ARBA00023163"/>
    </source>
</evidence>
<evidence type="ECO:0000256" key="5">
    <source>
        <dbReference type="ARBA" id="ARBA00022833"/>
    </source>
</evidence>
<dbReference type="Gene3D" id="2.60.40.4240">
    <property type="entry name" value="Transcription activator, Churchill"/>
    <property type="match status" value="1"/>
</dbReference>
<dbReference type="GO" id="GO:0045893">
    <property type="term" value="P:positive regulation of DNA-templated transcription"/>
    <property type="evidence" value="ECO:0007669"/>
    <property type="project" value="InterPro"/>
</dbReference>
<evidence type="ECO:0000313" key="10">
    <source>
        <dbReference type="Proteomes" id="UP000007110"/>
    </source>
</evidence>
<dbReference type="OrthoDB" id="5954706at2759"/>
<keyword evidence="5" id="KW-0862">Zinc</keyword>
<keyword evidence="4" id="KW-0479">Metal-binding</keyword>
<evidence type="ECO:0000256" key="7">
    <source>
        <dbReference type="ARBA" id="ARBA00023159"/>
    </source>
</evidence>
<evidence type="ECO:0000256" key="4">
    <source>
        <dbReference type="ARBA" id="ARBA00022723"/>
    </source>
</evidence>
<dbReference type="KEGG" id="spu:100888402"/>
<accession>A0A7M7GHI1</accession>
<keyword evidence="10" id="KW-1185">Reference proteome</keyword>
<keyword evidence="6" id="KW-0805">Transcription regulation</keyword>
<dbReference type="RefSeq" id="XP_003726593.1">
    <property type="nucleotide sequence ID" value="XM_003726545.3"/>
</dbReference>
<dbReference type="PANTHER" id="PTHR31931:SF2">
    <property type="entry name" value="PROTEIN CHURCHILL"/>
    <property type="match status" value="1"/>
</dbReference>
<dbReference type="AlphaFoldDB" id="A0A7M7GHI1"/>
<evidence type="ECO:0000256" key="6">
    <source>
        <dbReference type="ARBA" id="ARBA00023015"/>
    </source>
</evidence>
<proteinExistence type="inferred from homology"/>
<keyword evidence="7" id="KW-0010">Activator</keyword>
<dbReference type="InParanoid" id="A0A7M7GHI1"/>
<dbReference type="GO" id="GO:0008270">
    <property type="term" value="F:zinc ion binding"/>
    <property type="evidence" value="ECO:0007669"/>
    <property type="project" value="InterPro"/>
</dbReference>
<evidence type="ECO:0000313" key="9">
    <source>
        <dbReference type="EnsemblMetazoa" id="XP_003726593"/>
    </source>
</evidence>
<name>A0A7M7GHI1_STRPU</name>
<dbReference type="EnsemblMetazoa" id="XM_003726545">
    <property type="protein sequence ID" value="XP_003726593"/>
    <property type="gene ID" value="LOC100888402"/>
</dbReference>
<keyword evidence="3" id="KW-0217">Developmental protein</keyword>
<reference evidence="9" key="2">
    <citation type="submission" date="2021-01" db="UniProtKB">
        <authorList>
            <consortium name="EnsemblMetazoa"/>
        </authorList>
    </citation>
    <scope>IDENTIFICATION</scope>
</reference>
<sequence>MCGECVKSKCPDRGNICLDNGSYILNFAHCAECQKREPIKIAQRNVEVKDDGEEVISYEHKCTHCCHVIAEHEHTFSIEGEYQEYAMYCMLCGVGSDTVSVLPVDPRKEMTLF</sequence>
<keyword evidence="8" id="KW-0804">Transcription</keyword>
<comment type="similarity">
    <text evidence="1">Belongs to the Churchill family.</text>
</comment>